<dbReference type="Proteomes" id="UP000006447">
    <property type="component" value="Unassembled WGS sequence"/>
</dbReference>
<feature type="domain" description="SsuA/THI5-like" evidence="2">
    <location>
        <begin position="120"/>
        <end position="275"/>
    </location>
</feature>
<comment type="caution">
    <text evidence="3">The sequence shown here is derived from an EMBL/GenBank/DDBJ whole genome shotgun (WGS) entry which is preliminary data.</text>
</comment>
<name>I0WX03_RHOOP</name>
<keyword evidence="1" id="KW-0732">Signal</keyword>
<evidence type="ECO:0000313" key="4">
    <source>
        <dbReference type="Proteomes" id="UP000006447"/>
    </source>
</evidence>
<dbReference type="PROSITE" id="PS51257">
    <property type="entry name" value="PROKAR_LIPOPROTEIN"/>
    <property type="match status" value="1"/>
</dbReference>
<dbReference type="PANTHER" id="PTHR30024:SF45">
    <property type="entry name" value="ABC TRANSPORTER SUBSTRATE-BINDING PROTEIN"/>
    <property type="match status" value="1"/>
</dbReference>
<dbReference type="RefSeq" id="WP_007296318.1">
    <property type="nucleotide sequence ID" value="NZ_AJJH01000021.1"/>
</dbReference>
<sequence>MKRRSSTFAIAATALTLVATSCSLGPSADNGDAVTLVIGYQSKTINTVTAGTLLRAQGYLEQRLQDVTEQTGTKYSVEWQDYDTGAPITAQMVAEKIDIGSMGDYPMLINGSRTQANLRSKTEIVSVTGYNPEGALNMVVVPPNSPATTLGDLAGKKVSASVGSAGHGTLVQALDRAGIDPGTGVEVLNQQPQVGSSALESGQVAALSQFVAWPGLLVFQDRAKLLYDGAELRTPTLHGVVAREAYADEHPEVLDAFLRAQLDATRFVQTQPLEASRIVADASGLPQEVVYLYNGPGGTSFDTTLKPDLIGALKNDVPYLKSIGDFADLDVDGFVNDAPLRSAFEADGQDYDATLASTANPTSVIGTDPVCATAPSDPALAGEVWFDGATGTQPAANPTCLLRAVKQAQAEGRAVRAAYVPDAELGTRWFADKSVWVRDGDNFLPFTTGAAADRYLRAHPTGGVVVTYDRAVEEVRQ</sequence>
<gene>
    <name evidence="3" type="ORF">W59_05166</name>
</gene>
<reference evidence="3 4" key="1">
    <citation type="journal article" date="2012" name="J. Bacteriol.">
        <title>Draft genome sequence of the nitrophenol-degrading actinomycete Rhodococcus imtechensis RKJ300.</title>
        <authorList>
            <person name="Vikram S."/>
            <person name="Kumar S."/>
            <person name="Subramanian S."/>
            <person name="Raghava G.P."/>
        </authorList>
    </citation>
    <scope>NUCLEOTIDE SEQUENCE [LARGE SCALE GENOMIC DNA]</scope>
    <source>
        <strain evidence="3 4">RKJ300</strain>
    </source>
</reference>
<organism evidence="3 4">
    <name type="scientific">Rhodococcus opacus RKJ300 = JCM 13270</name>
    <dbReference type="NCBI Taxonomy" id="1165867"/>
    <lineage>
        <taxon>Bacteria</taxon>
        <taxon>Bacillati</taxon>
        <taxon>Actinomycetota</taxon>
        <taxon>Actinomycetes</taxon>
        <taxon>Mycobacteriales</taxon>
        <taxon>Nocardiaceae</taxon>
        <taxon>Rhodococcus</taxon>
    </lineage>
</organism>
<feature type="signal peptide" evidence="1">
    <location>
        <begin position="1"/>
        <end position="28"/>
    </location>
</feature>
<feature type="chain" id="PRO_5003636450" evidence="1">
    <location>
        <begin position="29"/>
        <end position="477"/>
    </location>
</feature>
<dbReference type="Pfam" id="PF09084">
    <property type="entry name" value="NMT1"/>
    <property type="match status" value="1"/>
</dbReference>
<proteinExistence type="predicted"/>
<dbReference type="EMBL" id="AJJH01000021">
    <property type="protein sequence ID" value="EID80919.1"/>
    <property type="molecule type" value="Genomic_DNA"/>
</dbReference>
<dbReference type="PANTHER" id="PTHR30024">
    <property type="entry name" value="ALIPHATIC SULFONATES-BINDING PROTEIN-RELATED"/>
    <property type="match status" value="1"/>
</dbReference>
<dbReference type="AlphaFoldDB" id="I0WX03"/>
<evidence type="ECO:0000259" key="2">
    <source>
        <dbReference type="Pfam" id="PF09084"/>
    </source>
</evidence>
<dbReference type="PATRIC" id="fig|1165867.3.peg.1060"/>
<accession>I0WX03</accession>
<evidence type="ECO:0000313" key="3">
    <source>
        <dbReference type="EMBL" id="EID80919.1"/>
    </source>
</evidence>
<dbReference type="SUPFAM" id="SSF53850">
    <property type="entry name" value="Periplasmic binding protein-like II"/>
    <property type="match status" value="1"/>
</dbReference>
<dbReference type="Gene3D" id="3.40.190.10">
    <property type="entry name" value="Periplasmic binding protein-like II"/>
    <property type="match status" value="2"/>
</dbReference>
<dbReference type="InterPro" id="IPR015168">
    <property type="entry name" value="SsuA/THI5"/>
</dbReference>
<evidence type="ECO:0000256" key="1">
    <source>
        <dbReference type="SAM" id="SignalP"/>
    </source>
</evidence>
<protein>
    <submittedName>
        <fullName evidence="3">ABC transporter substrate-binding protein</fullName>
    </submittedName>
</protein>